<dbReference type="PROSITE" id="PS50088">
    <property type="entry name" value="ANK_REPEAT"/>
    <property type="match status" value="3"/>
</dbReference>
<evidence type="ECO:0000256" key="2">
    <source>
        <dbReference type="PROSITE-ProRule" id="PRU00023"/>
    </source>
</evidence>
<proteinExistence type="predicted"/>
<dbReference type="Gene3D" id="3.40.50.300">
    <property type="entry name" value="P-loop containing nucleotide triphosphate hydrolases"/>
    <property type="match status" value="1"/>
</dbReference>
<dbReference type="PANTHER" id="PTHR10039:SF16">
    <property type="entry name" value="GPI INOSITOL-DEACYLASE"/>
    <property type="match status" value="1"/>
</dbReference>
<dbReference type="STRING" id="56646.A0A2L2U400"/>
<dbReference type="PANTHER" id="PTHR10039">
    <property type="entry name" value="AMELOGENIN"/>
    <property type="match status" value="1"/>
</dbReference>
<keyword evidence="1" id="KW-0677">Repeat</keyword>
<dbReference type="AlphaFoldDB" id="A0A2L2U400"/>
<dbReference type="Proteomes" id="UP000245910">
    <property type="component" value="Chromosome III"/>
</dbReference>
<keyword evidence="5" id="KW-1185">Reference proteome</keyword>
<evidence type="ECO:0000259" key="3">
    <source>
        <dbReference type="Pfam" id="PF24883"/>
    </source>
</evidence>
<sequence>MSNVDKDQLLRRLCPGDLSESWRKHLKRVQIPGSCFWFLDDPRTKDWLHSQHPPLLWLHGPSATGKTFLCSRLAEHVQQTQGTKVNAVACVEFQQNHKQYNLADFGHALTSVLRQLVSQLPNTSGVLDQLVQMVDIPYPDDDEFYQLLRLVASEFGNVFLIFDGANSVTASALEDLMLAMTPSGSDSVFWVLFASRNAPPVGFAASHQVLDVPSRAHGTDVDMYIFQTIRDISAKDLSSRRGELSQDLTQVSDGLFLPIPAWPVEISTPELLASLGQLLSASRGLSASDKTDVFCKGVATQIFTSQWTDIILCILYHVIKASEAGYIFAMPMALQALEAWQIRNDDNDFTAAEVVRGCRGLVYFGEDDESIRIISPLFGDWLKRIIFNIDYEKRSITAFMRYLSSDTFAQGASTSSAALKQRLQQNRYLWYAARMLSPGLATTTPGTFVDDFISLSSRRGSIESYLQAAEAWPYQSESSYDEFEQDEERWRCFTPGYSRLHLAAHLAAPKLLIDTLVARGDDLEAQDRDGRTALHLAAEIEGENPTLQALIEAGSDVLAEDNLGNTPLSVAVVNGSIGSVKTLLGHGADASTLDEDTLEQCVQEKPEIASYLRELGIDVPAEDESDEED</sequence>
<evidence type="ECO:0000313" key="4">
    <source>
        <dbReference type="EMBL" id="CEI70860.1"/>
    </source>
</evidence>
<dbReference type="OrthoDB" id="2378324at2759"/>
<name>A0A2L2U400_9HYPO</name>
<dbReference type="InterPro" id="IPR027417">
    <property type="entry name" value="P-loop_NTPase"/>
</dbReference>
<accession>A0A2L2U400</accession>
<dbReference type="RefSeq" id="XP_025594574.1">
    <property type="nucleotide sequence ID" value="XM_025726035.2"/>
</dbReference>
<dbReference type="PROSITE" id="PS50297">
    <property type="entry name" value="ANK_REP_REGION"/>
    <property type="match status" value="2"/>
</dbReference>
<dbReference type="InterPro" id="IPR036770">
    <property type="entry name" value="Ankyrin_rpt-contain_sf"/>
</dbReference>
<dbReference type="SUPFAM" id="SSF52540">
    <property type="entry name" value="P-loop containing nucleoside triphosphate hydrolases"/>
    <property type="match status" value="1"/>
</dbReference>
<dbReference type="InterPro" id="IPR056884">
    <property type="entry name" value="NPHP3-like_N"/>
</dbReference>
<dbReference type="EMBL" id="LN649231">
    <property type="protein sequence ID" value="CEI70860.1"/>
    <property type="molecule type" value="Genomic_DNA"/>
</dbReference>
<dbReference type="SUPFAM" id="SSF48403">
    <property type="entry name" value="Ankyrin repeat"/>
    <property type="match status" value="1"/>
</dbReference>
<organism evidence="4 5">
    <name type="scientific">Fusarium venenatum</name>
    <dbReference type="NCBI Taxonomy" id="56646"/>
    <lineage>
        <taxon>Eukaryota</taxon>
        <taxon>Fungi</taxon>
        <taxon>Dikarya</taxon>
        <taxon>Ascomycota</taxon>
        <taxon>Pezizomycotina</taxon>
        <taxon>Sordariomycetes</taxon>
        <taxon>Hypocreomycetidae</taxon>
        <taxon>Hypocreales</taxon>
        <taxon>Nectriaceae</taxon>
        <taxon>Fusarium</taxon>
    </lineage>
</organism>
<dbReference type="Pfam" id="PF24883">
    <property type="entry name" value="NPHP3_N"/>
    <property type="match status" value="1"/>
</dbReference>
<keyword evidence="2" id="KW-0040">ANK repeat</keyword>
<feature type="domain" description="Nephrocystin 3-like N-terminal" evidence="3">
    <location>
        <begin position="33"/>
        <end position="196"/>
    </location>
</feature>
<reference evidence="5" key="1">
    <citation type="submission" date="2014-10" db="EMBL/GenBank/DDBJ databases">
        <authorList>
            <person name="King R."/>
        </authorList>
    </citation>
    <scope>NUCLEOTIDE SEQUENCE [LARGE SCALE GENOMIC DNA]</scope>
    <source>
        <strain evidence="5">A3/5</strain>
    </source>
</reference>
<dbReference type="InterPro" id="IPR002110">
    <property type="entry name" value="Ankyrin_rpt"/>
</dbReference>
<dbReference type="Pfam" id="PF12796">
    <property type="entry name" value="Ank_2"/>
    <property type="match status" value="1"/>
</dbReference>
<dbReference type="KEGG" id="fvn:FVRRES_10937"/>
<dbReference type="GeneID" id="37262575"/>
<protein>
    <recommendedName>
        <fullName evidence="3">Nephrocystin 3-like N-terminal domain-containing protein</fullName>
    </recommendedName>
</protein>
<evidence type="ECO:0000256" key="1">
    <source>
        <dbReference type="ARBA" id="ARBA00022737"/>
    </source>
</evidence>
<feature type="repeat" description="ANK" evidence="2">
    <location>
        <begin position="495"/>
        <end position="528"/>
    </location>
</feature>
<dbReference type="SMART" id="SM00248">
    <property type="entry name" value="ANK"/>
    <property type="match status" value="3"/>
</dbReference>
<feature type="repeat" description="ANK" evidence="2">
    <location>
        <begin position="529"/>
        <end position="562"/>
    </location>
</feature>
<feature type="repeat" description="ANK" evidence="2">
    <location>
        <begin position="563"/>
        <end position="595"/>
    </location>
</feature>
<evidence type="ECO:0000313" key="5">
    <source>
        <dbReference type="Proteomes" id="UP000245910"/>
    </source>
</evidence>
<dbReference type="Gene3D" id="1.25.40.20">
    <property type="entry name" value="Ankyrin repeat-containing domain"/>
    <property type="match status" value="1"/>
</dbReference>